<gene>
    <name evidence="1" type="ORF">SCARUB_03979</name>
</gene>
<evidence type="ECO:0000313" key="1">
    <source>
        <dbReference type="EMBL" id="ODS30898.1"/>
    </source>
</evidence>
<comment type="caution">
    <text evidence="1">The sequence shown here is derived from an EMBL/GenBank/DDBJ whole genome shotgun (WGS) entry which is preliminary data.</text>
</comment>
<evidence type="ECO:0000313" key="2">
    <source>
        <dbReference type="Proteomes" id="UP000094056"/>
    </source>
</evidence>
<accession>A0A1E3X5J6</accession>
<dbReference type="InterPro" id="IPR049343">
    <property type="entry name" value="Transposase_29"/>
</dbReference>
<sequence>MLRNEIVPRLLKDVPPQHTPVRKVCRPGGEEEFTRDRYLARFTLVFDREGYSTEFFKEMWEKHRIACITYNKYPKGEK</sequence>
<protein>
    <submittedName>
        <fullName evidence="1">Uncharacterized protein</fullName>
    </submittedName>
</protein>
<dbReference type="EMBL" id="MAYW01000163">
    <property type="protein sequence ID" value="ODS30898.1"/>
    <property type="molecule type" value="Genomic_DNA"/>
</dbReference>
<reference evidence="1 2" key="1">
    <citation type="submission" date="2016-07" db="EMBL/GenBank/DDBJ databases">
        <title>Draft genome of Scalindua rubra, obtained from a brine-seawater interface in the Red Sea, sheds light on salt adaptation in anammox bacteria.</title>
        <authorList>
            <person name="Speth D.R."/>
            <person name="Lagkouvardos I."/>
            <person name="Wang Y."/>
            <person name="Qian P.-Y."/>
            <person name="Dutilh B.E."/>
            <person name="Jetten M.S."/>
        </authorList>
    </citation>
    <scope>NUCLEOTIDE SEQUENCE [LARGE SCALE GENOMIC DNA]</scope>
    <source>
        <strain evidence="1">BSI-1</strain>
    </source>
</reference>
<dbReference type="Proteomes" id="UP000094056">
    <property type="component" value="Unassembled WGS sequence"/>
</dbReference>
<organism evidence="1 2">
    <name type="scientific">Candidatus Scalindua rubra</name>
    <dbReference type="NCBI Taxonomy" id="1872076"/>
    <lineage>
        <taxon>Bacteria</taxon>
        <taxon>Pseudomonadati</taxon>
        <taxon>Planctomycetota</taxon>
        <taxon>Candidatus Brocadiia</taxon>
        <taxon>Candidatus Brocadiales</taxon>
        <taxon>Candidatus Scalinduaceae</taxon>
        <taxon>Candidatus Scalindua</taxon>
    </lineage>
</organism>
<dbReference type="AlphaFoldDB" id="A0A1E3X5J6"/>
<dbReference type="Pfam" id="PF21804">
    <property type="entry name" value="Transposase_29"/>
    <property type="match status" value="1"/>
</dbReference>
<proteinExistence type="predicted"/>
<name>A0A1E3X5J6_9BACT</name>